<keyword evidence="2" id="KW-0472">Membrane</keyword>
<dbReference type="InterPro" id="IPR045974">
    <property type="entry name" value="DUF5930"/>
</dbReference>
<dbReference type="Pfam" id="PF19353">
    <property type="entry name" value="DUF5930"/>
    <property type="match status" value="1"/>
</dbReference>
<dbReference type="AlphaFoldDB" id="A0A8J7IWK2"/>
<feature type="domain" description="M23ase beta-sheet core" evidence="3">
    <location>
        <begin position="322"/>
        <end position="417"/>
    </location>
</feature>
<comment type="caution">
    <text evidence="5">The sequence shown here is derived from an EMBL/GenBank/DDBJ whole genome shotgun (WGS) entry which is preliminary data.</text>
</comment>
<dbReference type="GO" id="GO:0004222">
    <property type="term" value="F:metalloendopeptidase activity"/>
    <property type="evidence" value="ECO:0007669"/>
    <property type="project" value="TreeGrafter"/>
</dbReference>
<dbReference type="Pfam" id="PF01551">
    <property type="entry name" value="Peptidase_M23"/>
    <property type="match status" value="1"/>
</dbReference>
<keyword evidence="6" id="KW-1185">Reference proteome</keyword>
<sequence>MEKRFPDRRIFLRSDEETRFIRLSPLAQVTALTGVTLTFSWTVLATAILLMDNIGAGSVRDQSQREKVLYEERLNTLSSERDQRAAESLAAQARFNVALAEVSAMQSQLLAAEDRRRELETGLEVIQGKLNSALSERDNARDNVNTLTAELAGETGSARTEASSVADVENTLDFLTAALEQTADERDRIAGFATAHENTVKDLLFEARLVEQRNDRIFQQLEDAVTVSLKPLDDMFRAVGQDPDRLIESVRQGYSGLGGPLTPLLVPGADGQIDADSLRANAILREMDRVNLYRIAAQKAPFAMPVQGNFRFTSGFGRRWGRMHNGTDFAGAHGTPIYATADGVVTHAGWQSGYGRLVKIQHDFGIETRYAHQTRLHVRVGERVSRGQQIGEMGNTGRSTGTHLHYEIRVGGTPVNPMNYIRAAQDVF</sequence>
<evidence type="ECO:0000259" key="3">
    <source>
        <dbReference type="Pfam" id="PF01551"/>
    </source>
</evidence>
<gene>
    <name evidence="5" type="ORF">H1D41_10985</name>
</gene>
<dbReference type="InterPro" id="IPR011055">
    <property type="entry name" value="Dup_hybrid_motif"/>
</dbReference>
<evidence type="ECO:0000313" key="6">
    <source>
        <dbReference type="Proteomes" id="UP000640583"/>
    </source>
</evidence>
<keyword evidence="2" id="KW-0812">Transmembrane</keyword>
<proteinExistence type="predicted"/>
<evidence type="ECO:0000256" key="1">
    <source>
        <dbReference type="SAM" id="Coils"/>
    </source>
</evidence>
<dbReference type="FunFam" id="2.70.70.10:FF:000006">
    <property type="entry name" value="M23 family peptidase"/>
    <property type="match status" value="1"/>
</dbReference>
<accession>A0A8J7IWK2</accession>
<feature type="coiled-coil region" evidence="1">
    <location>
        <begin position="123"/>
        <end position="185"/>
    </location>
</feature>
<dbReference type="SUPFAM" id="SSF51261">
    <property type="entry name" value="Duplicated hybrid motif"/>
    <property type="match status" value="1"/>
</dbReference>
<keyword evidence="1" id="KW-0175">Coiled coil</keyword>
<evidence type="ECO:0000256" key="2">
    <source>
        <dbReference type="SAM" id="Phobius"/>
    </source>
</evidence>
<keyword evidence="2" id="KW-1133">Transmembrane helix</keyword>
<dbReference type="Proteomes" id="UP000640583">
    <property type="component" value="Unassembled WGS sequence"/>
</dbReference>
<dbReference type="CDD" id="cd12797">
    <property type="entry name" value="M23_peptidase"/>
    <property type="match status" value="1"/>
</dbReference>
<dbReference type="InterPro" id="IPR016047">
    <property type="entry name" value="M23ase_b-sheet_dom"/>
</dbReference>
<feature type="transmembrane region" description="Helical" evidence="2">
    <location>
        <begin position="29"/>
        <end position="51"/>
    </location>
</feature>
<reference evidence="5" key="1">
    <citation type="submission" date="2020-10" db="EMBL/GenBank/DDBJ databases">
        <title>Paenihalocynthiibacter styelae gen. nov., sp. nov., isolated from stalked sea squirt Styela clava.</title>
        <authorList>
            <person name="Kim Y.-O."/>
            <person name="Yoon J.-H."/>
        </authorList>
    </citation>
    <scope>NUCLEOTIDE SEQUENCE</scope>
    <source>
        <strain evidence="5">MYP1-1</strain>
    </source>
</reference>
<dbReference type="EMBL" id="JADCKQ010000007">
    <property type="protein sequence ID" value="MBI1494163.1"/>
    <property type="molecule type" value="Genomic_DNA"/>
</dbReference>
<protein>
    <submittedName>
        <fullName evidence="5">Peptidoglycan DD-metalloendopeptidase family protein</fullName>
    </submittedName>
</protein>
<dbReference type="InterPro" id="IPR050570">
    <property type="entry name" value="Cell_wall_metabolism_enzyme"/>
</dbReference>
<evidence type="ECO:0000313" key="5">
    <source>
        <dbReference type="EMBL" id="MBI1494163.1"/>
    </source>
</evidence>
<dbReference type="PANTHER" id="PTHR21666">
    <property type="entry name" value="PEPTIDASE-RELATED"/>
    <property type="match status" value="1"/>
</dbReference>
<dbReference type="PANTHER" id="PTHR21666:SF270">
    <property type="entry name" value="MUREIN HYDROLASE ACTIVATOR ENVC"/>
    <property type="match status" value="1"/>
</dbReference>
<dbReference type="Gene3D" id="2.70.70.10">
    <property type="entry name" value="Glucose Permease (Domain IIA)"/>
    <property type="match status" value="1"/>
</dbReference>
<evidence type="ECO:0000259" key="4">
    <source>
        <dbReference type="Pfam" id="PF19353"/>
    </source>
</evidence>
<name>A0A8J7IWK2_9RHOB</name>
<feature type="domain" description="DUF5930" evidence="4">
    <location>
        <begin position="1"/>
        <end position="311"/>
    </location>
</feature>
<organism evidence="5 6">
    <name type="scientific">Halocynthiibacter styelae</name>
    <dbReference type="NCBI Taxonomy" id="2761955"/>
    <lineage>
        <taxon>Bacteria</taxon>
        <taxon>Pseudomonadati</taxon>
        <taxon>Pseudomonadota</taxon>
        <taxon>Alphaproteobacteria</taxon>
        <taxon>Rhodobacterales</taxon>
        <taxon>Paracoccaceae</taxon>
        <taxon>Halocynthiibacter</taxon>
    </lineage>
</organism>